<reference evidence="1 2" key="1">
    <citation type="submission" date="2021-03" db="EMBL/GenBank/DDBJ databases">
        <title>Sequencing the genomes of 1000 actinobacteria strains.</title>
        <authorList>
            <person name="Klenk H.-P."/>
        </authorList>
    </citation>
    <scope>NUCLEOTIDE SEQUENCE [LARGE SCALE GENOMIC DNA]</scope>
    <source>
        <strain evidence="1 2">DSM 15454</strain>
    </source>
</reference>
<accession>A0ABS4WFS7</accession>
<comment type="caution">
    <text evidence="1">The sequence shown here is derived from an EMBL/GenBank/DDBJ whole genome shotgun (WGS) entry which is preliminary data.</text>
</comment>
<proteinExistence type="predicted"/>
<dbReference type="RefSeq" id="WP_209908310.1">
    <property type="nucleotide sequence ID" value="NZ_BAAAMI010000008.1"/>
</dbReference>
<gene>
    <name evidence="1" type="ORF">JOF46_002973</name>
</gene>
<evidence type="ECO:0000313" key="1">
    <source>
        <dbReference type="EMBL" id="MBP2375061.1"/>
    </source>
</evidence>
<keyword evidence="2" id="KW-1185">Reference proteome</keyword>
<evidence type="ECO:0000313" key="2">
    <source>
        <dbReference type="Proteomes" id="UP000766570"/>
    </source>
</evidence>
<name>A0ABS4WFS7_9MICC</name>
<dbReference type="EMBL" id="JAGIOE010000001">
    <property type="protein sequence ID" value="MBP2375061.1"/>
    <property type="molecule type" value="Genomic_DNA"/>
</dbReference>
<dbReference type="Proteomes" id="UP000766570">
    <property type="component" value="Unassembled WGS sequence"/>
</dbReference>
<organism evidence="1 2">
    <name type="scientific">Paeniglutamicibacter psychrophenolicus</name>
    <dbReference type="NCBI Taxonomy" id="257454"/>
    <lineage>
        <taxon>Bacteria</taxon>
        <taxon>Bacillati</taxon>
        <taxon>Actinomycetota</taxon>
        <taxon>Actinomycetes</taxon>
        <taxon>Micrococcales</taxon>
        <taxon>Micrococcaceae</taxon>
        <taxon>Paeniglutamicibacter</taxon>
    </lineage>
</organism>
<sequence length="75" mass="8374">MNSVRVVLRGGPFDGREMTVSDWPEDLVVESMPEDLHLEARVRARYLAKAPDAVAGRPREMVWDGAHRVGGIHHA</sequence>
<protein>
    <submittedName>
        <fullName evidence="1">Uncharacterized protein</fullName>
    </submittedName>
</protein>